<evidence type="ECO:0000313" key="2">
    <source>
        <dbReference type="EMBL" id="TAA19821.1"/>
    </source>
</evidence>
<proteinExistence type="predicted"/>
<name>A0A4Q8LKB0_9GAMM</name>
<dbReference type="RefSeq" id="WP_130516316.1">
    <property type="nucleotide sequence ID" value="NZ_CAWZZE010000014.1"/>
</dbReference>
<dbReference type="InterPro" id="IPR036412">
    <property type="entry name" value="HAD-like_sf"/>
</dbReference>
<reference evidence="6 7" key="1">
    <citation type="submission" date="2019-02" db="EMBL/GenBank/DDBJ databases">
        <title>WGS of Pseudoxanthomonas species novum from clinical isolates.</title>
        <authorList>
            <person name="Bernier A.-M."/>
            <person name="Bernard K."/>
            <person name="Vachon A."/>
        </authorList>
    </citation>
    <scope>NUCLEOTIDE SEQUENCE [LARGE SCALE GENOMIC DNA]</scope>
    <source>
        <strain evidence="8">NML 170316</strain>
        <strain evidence="5 9">NML130969</strain>
        <strain evidence="3 7">NML140781</strain>
        <strain evidence="2">NML170316</strain>
        <strain evidence="4 6">NML171202</strain>
    </source>
</reference>
<dbReference type="GO" id="GO:0016787">
    <property type="term" value="F:hydrolase activity"/>
    <property type="evidence" value="ECO:0007669"/>
    <property type="project" value="UniProtKB-KW"/>
</dbReference>
<accession>A0A4V2HE35</accession>
<dbReference type="EMBL" id="SHMF01000007">
    <property type="protein sequence ID" value="TAA30595.1"/>
    <property type="molecule type" value="Genomic_DNA"/>
</dbReference>
<dbReference type="EMBL" id="SHMB01000002">
    <property type="protein sequence ID" value="TAA30898.1"/>
    <property type="molecule type" value="Genomic_DNA"/>
</dbReference>
<protein>
    <submittedName>
        <fullName evidence="4">HAD family hydrolase</fullName>
    </submittedName>
</protein>
<evidence type="ECO:0000313" key="7">
    <source>
        <dbReference type="Proteomes" id="UP000292087"/>
    </source>
</evidence>
<dbReference type="EMBL" id="SHME01000003">
    <property type="protein sequence ID" value="TAA19821.1"/>
    <property type="molecule type" value="Genomic_DNA"/>
</dbReference>
<accession>A0A4Q9TEA5</accession>
<dbReference type="Proteomes" id="UP000291286">
    <property type="component" value="Unassembled WGS sequence"/>
</dbReference>
<gene>
    <name evidence="5" type="ORF">EA655_17775</name>
    <name evidence="3" type="ORF">EA656_19515</name>
    <name evidence="2" type="ORF">EA658_13480</name>
    <name evidence="4" type="ORF">EA661_04670</name>
</gene>
<dbReference type="InterPro" id="IPR051540">
    <property type="entry name" value="S-2-haloacid_dehalogenase"/>
</dbReference>
<dbReference type="Gene3D" id="3.40.50.1000">
    <property type="entry name" value="HAD superfamily/HAD-like"/>
    <property type="match status" value="1"/>
</dbReference>
<accession>A0A4Q8LY27</accession>
<dbReference type="Proteomes" id="UP000294164">
    <property type="component" value="Unassembled WGS sequence"/>
</dbReference>
<dbReference type="GeneID" id="93830558"/>
<organism evidence="4 6">
    <name type="scientific">Pseudoxanthomonas winnipegensis</name>
    <dbReference type="NCBI Taxonomy" id="2480810"/>
    <lineage>
        <taxon>Bacteria</taxon>
        <taxon>Pseudomonadati</taxon>
        <taxon>Pseudomonadota</taxon>
        <taxon>Gammaproteobacteria</taxon>
        <taxon>Lysobacterales</taxon>
        <taxon>Lysobacteraceae</taxon>
        <taxon>Pseudoxanthomonas</taxon>
    </lineage>
</organism>
<accession>A0A4Q8LKB0</accession>
<evidence type="ECO:0000313" key="4">
    <source>
        <dbReference type="EMBL" id="TAA30898.1"/>
    </source>
</evidence>
<comment type="caution">
    <text evidence="4">The sequence shown here is derived from an EMBL/GenBank/DDBJ whole genome shotgun (WGS) entry which is preliminary data.</text>
</comment>
<evidence type="ECO:0000313" key="3">
    <source>
        <dbReference type="EMBL" id="TAA30595.1"/>
    </source>
</evidence>
<dbReference type="Proteomes" id="UP000292087">
    <property type="component" value="Unassembled WGS sequence"/>
</dbReference>
<dbReference type="EMBL" id="SHMG01000014">
    <property type="protein sequence ID" value="TAA36708.1"/>
    <property type="molecule type" value="Genomic_DNA"/>
</dbReference>
<dbReference type="PANTHER" id="PTHR43316:SF8">
    <property type="entry name" value="HAD FAMILY HYDROLASE"/>
    <property type="match status" value="1"/>
</dbReference>
<evidence type="ECO:0000313" key="9">
    <source>
        <dbReference type="Proteomes" id="UP000294164"/>
    </source>
</evidence>
<dbReference type="Pfam" id="PF00702">
    <property type="entry name" value="Hydrolase"/>
    <property type="match status" value="1"/>
</dbReference>
<keyword evidence="8" id="KW-1185">Reference proteome</keyword>
<evidence type="ECO:0000313" key="6">
    <source>
        <dbReference type="Proteomes" id="UP000291286"/>
    </source>
</evidence>
<evidence type="ECO:0000313" key="5">
    <source>
        <dbReference type="EMBL" id="TAA36708.1"/>
    </source>
</evidence>
<dbReference type="PANTHER" id="PTHR43316">
    <property type="entry name" value="HYDROLASE, HALOACID DELAHOGENASE-RELATED"/>
    <property type="match status" value="1"/>
</dbReference>
<dbReference type="SUPFAM" id="SSF56784">
    <property type="entry name" value="HAD-like"/>
    <property type="match status" value="1"/>
</dbReference>
<dbReference type="AlphaFoldDB" id="A0A4Q8LKB0"/>
<evidence type="ECO:0000256" key="1">
    <source>
        <dbReference type="ARBA" id="ARBA00022801"/>
    </source>
</evidence>
<dbReference type="Proteomes" id="UP000293089">
    <property type="component" value="Unassembled WGS sequence"/>
</dbReference>
<keyword evidence="1 4" id="KW-0378">Hydrolase</keyword>
<dbReference type="InterPro" id="IPR023214">
    <property type="entry name" value="HAD_sf"/>
</dbReference>
<dbReference type="InterPro" id="IPR023198">
    <property type="entry name" value="PGP-like_dom2"/>
</dbReference>
<dbReference type="Gene3D" id="1.10.150.240">
    <property type="entry name" value="Putative phosphatase, domain 2"/>
    <property type="match status" value="1"/>
</dbReference>
<evidence type="ECO:0000313" key="8">
    <source>
        <dbReference type="Proteomes" id="UP000293089"/>
    </source>
</evidence>
<dbReference type="OrthoDB" id="6101375at2"/>
<sequence length="241" mass="27111">MPRIDWVGFDGDDTLWKSEDYYRAAEAAFEQIIGHYIDLGDRRTQQHLLAVERRNLRVFGYGVKGMTLSMIEAAIELTAQRISTQHVQDIIAIGRATLDHPVELIDGIRPAVEAIAARHRIVLITKGDLFHQEAKIVKCGLSDLFHRIEVVSEKDTPTYQRVLDELDVRPERFAMIGNSLRSDIAPVVGLGGWGIHMPYHVTWAHEAEHDLAENTPRLLQVQDARELPGALARIESGLEAP</sequence>